<proteinExistence type="predicted"/>
<accession>A0AAN7GGT7</accession>
<gene>
    <name evidence="1" type="ORF">SAY87_012162</name>
</gene>
<dbReference type="EMBL" id="JAXIOK010000021">
    <property type="protein sequence ID" value="KAK4745850.1"/>
    <property type="molecule type" value="Genomic_DNA"/>
</dbReference>
<protein>
    <submittedName>
        <fullName evidence="1">Uncharacterized protein</fullName>
    </submittedName>
</protein>
<sequence>MGRLSPAERCPGHRSSIPIRLHSKWAYIRPTVLLGLRQTQKYHSRIPMDSVGAFIRDIIYFFFGQFFASHCSEQTPFSVSGTASGSISFFSSRSSAAAVIGAATALLAVAHYC</sequence>
<comment type="caution">
    <text evidence="1">The sequence shown here is derived from an EMBL/GenBank/DDBJ whole genome shotgun (WGS) entry which is preliminary data.</text>
</comment>
<reference evidence="1 2" key="1">
    <citation type="journal article" date="2023" name="Hortic Res">
        <title>Pangenome of water caltrop reveals structural variations and asymmetric subgenome divergence after allopolyploidization.</title>
        <authorList>
            <person name="Zhang X."/>
            <person name="Chen Y."/>
            <person name="Wang L."/>
            <person name="Yuan Y."/>
            <person name="Fang M."/>
            <person name="Shi L."/>
            <person name="Lu R."/>
            <person name="Comes H.P."/>
            <person name="Ma Y."/>
            <person name="Chen Y."/>
            <person name="Huang G."/>
            <person name="Zhou Y."/>
            <person name="Zheng Z."/>
            <person name="Qiu Y."/>
        </authorList>
    </citation>
    <scope>NUCLEOTIDE SEQUENCE [LARGE SCALE GENOMIC DNA]</scope>
    <source>
        <tissue evidence="1">Roots</tissue>
    </source>
</reference>
<keyword evidence="2" id="KW-1185">Reference proteome</keyword>
<dbReference type="AlphaFoldDB" id="A0AAN7GGT7"/>
<organism evidence="1 2">
    <name type="scientific">Trapa incisa</name>
    <dbReference type="NCBI Taxonomy" id="236973"/>
    <lineage>
        <taxon>Eukaryota</taxon>
        <taxon>Viridiplantae</taxon>
        <taxon>Streptophyta</taxon>
        <taxon>Embryophyta</taxon>
        <taxon>Tracheophyta</taxon>
        <taxon>Spermatophyta</taxon>
        <taxon>Magnoliopsida</taxon>
        <taxon>eudicotyledons</taxon>
        <taxon>Gunneridae</taxon>
        <taxon>Pentapetalae</taxon>
        <taxon>rosids</taxon>
        <taxon>malvids</taxon>
        <taxon>Myrtales</taxon>
        <taxon>Lythraceae</taxon>
        <taxon>Trapa</taxon>
    </lineage>
</organism>
<evidence type="ECO:0000313" key="1">
    <source>
        <dbReference type="EMBL" id="KAK4745850.1"/>
    </source>
</evidence>
<dbReference type="Proteomes" id="UP001345219">
    <property type="component" value="Chromosome 10"/>
</dbReference>
<evidence type="ECO:0000313" key="2">
    <source>
        <dbReference type="Proteomes" id="UP001345219"/>
    </source>
</evidence>
<name>A0AAN7GGT7_9MYRT</name>